<dbReference type="Pfam" id="PF02627">
    <property type="entry name" value="CMD"/>
    <property type="match status" value="1"/>
</dbReference>
<name>A0A0L1JME2_9RHOB</name>
<organism evidence="2 3">
    <name type="scientific">Pseudaestuariivita atlantica</name>
    <dbReference type="NCBI Taxonomy" id="1317121"/>
    <lineage>
        <taxon>Bacteria</taxon>
        <taxon>Pseudomonadati</taxon>
        <taxon>Pseudomonadota</taxon>
        <taxon>Alphaproteobacteria</taxon>
        <taxon>Rhodobacterales</taxon>
        <taxon>Paracoccaceae</taxon>
        <taxon>Pseudaestuariivita</taxon>
    </lineage>
</organism>
<evidence type="ECO:0000259" key="1">
    <source>
        <dbReference type="Pfam" id="PF02627"/>
    </source>
</evidence>
<proteinExistence type="predicted"/>
<sequence length="126" mass="13979">MDTDLFETGLAQRRATLGADYVDANLAAADDFPRPFQEAMTAWCWGFGWGDDAIDAKTRSMMNLTMLGALGRLHEWETHCRGALTNGVSKEEIRAIIHVIGIYCGVPMALECFRVARRVLEEAGEL</sequence>
<accession>A0A0L1JME2</accession>
<dbReference type="SUPFAM" id="SSF69118">
    <property type="entry name" value="AhpD-like"/>
    <property type="match status" value="1"/>
</dbReference>
<dbReference type="GO" id="GO:0051920">
    <property type="term" value="F:peroxiredoxin activity"/>
    <property type="evidence" value="ECO:0007669"/>
    <property type="project" value="InterPro"/>
</dbReference>
<dbReference type="PATRIC" id="fig|1317121.7.peg.3968"/>
<dbReference type="InterPro" id="IPR052512">
    <property type="entry name" value="4CMD/NDH-1_regulator"/>
</dbReference>
<dbReference type="PANTHER" id="PTHR33570">
    <property type="entry name" value="4-CARBOXYMUCONOLACTONE DECARBOXYLASE FAMILY PROTEIN"/>
    <property type="match status" value="1"/>
</dbReference>
<protein>
    <recommendedName>
        <fullName evidence="1">Carboxymuconolactone decarboxylase-like domain-containing protein</fullName>
    </recommendedName>
</protein>
<dbReference type="RefSeq" id="WP_050531953.1">
    <property type="nucleotide sequence ID" value="NZ_AQQZ01000008.1"/>
</dbReference>
<dbReference type="STRING" id="1317121.ATO11_16195"/>
<dbReference type="InterPro" id="IPR029032">
    <property type="entry name" value="AhpD-like"/>
</dbReference>
<gene>
    <name evidence="2" type="ORF">ATO11_16195</name>
</gene>
<dbReference type="Proteomes" id="UP000036938">
    <property type="component" value="Unassembled WGS sequence"/>
</dbReference>
<dbReference type="EMBL" id="AQQZ01000008">
    <property type="protein sequence ID" value="KNG92568.1"/>
    <property type="molecule type" value="Genomic_DNA"/>
</dbReference>
<dbReference type="AlphaFoldDB" id="A0A0L1JME2"/>
<keyword evidence="3" id="KW-1185">Reference proteome</keyword>
<dbReference type="Gene3D" id="1.20.1290.10">
    <property type="entry name" value="AhpD-like"/>
    <property type="match status" value="1"/>
</dbReference>
<comment type="caution">
    <text evidence="2">The sequence shown here is derived from an EMBL/GenBank/DDBJ whole genome shotgun (WGS) entry which is preliminary data.</text>
</comment>
<dbReference type="OrthoDB" id="7507676at2"/>
<evidence type="ECO:0000313" key="3">
    <source>
        <dbReference type="Proteomes" id="UP000036938"/>
    </source>
</evidence>
<dbReference type="InterPro" id="IPR003779">
    <property type="entry name" value="CMD-like"/>
</dbReference>
<reference evidence="2 3" key="1">
    <citation type="journal article" date="2015" name="Int. J. Syst. Evol. Microbiol.">
        <title>Aestuariivita atlantica sp. nov., isolated from deep sea sediment of the Atlantic Ocean.</title>
        <authorList>
            <person name="Li G."/>
            <person name="Lai Q."/>
            <person name="Du Y."/>
            <person name="Liu X."/>
            <person name="Sun F."/>
            <person name="Shao Z."/>
        </authorList>
    </citation>
    <scope>NUCLEOTIDE SEQUENCE [LARGE SCALE GENOMIC DNA]</scope>
    <source>
        <strain evidence="2 3">22II-S11-z3</strain>
    </source>
</reference>
<feature type="domain" description="Carboxymuconolactone decarboxylase-like" evidence="1">
    <location>
        <begin position="36"/>
        <end position="117"/>
    </location>
</feature>
<evidence type="ECO:0000313" key="2">
    <source>
        <dbReference type="EMBL" id="KNG92568.1"/>
    </source>
</evidence>
<dbReference type="PANTHER" id="PTHR33570:SF2">
    <property type="entry name" value="CARBOXYMUCONOLACTONE DECARBOXYLASE-LIKE DOMAIN-CONTAINING PROTEIN"/>
    <property type="match status" value="1"/>
</dbReference>